<accession>A0AC59ZYE9</accession>
<name>A0AC59ZYE9_RANTA</name>
<organism evidence="1 2">
    <name type="scientific">Rangifer tarandus platyrhynchus</name>
    <name type="common">Svalbard reindeer</name>
    <dbReference type="NCBI Taxonomy" id="3082113"/>
    <lineage>
        <taxon>Eukaryota</taxon>
        <taxon>Metazoa</taxon>
        <taxon>Chordata</taxon>
        <taxon>Craniata</taxon>
        <taxon>Vertebrata</taxon>
        <taxon>Euteleostomi</taxon>
        <taxon>Mammalia</taxon>
        <taxon>Eutheria</taxon>
        <taxon>Laurasiatheria</taxon>
        <taxon>Artiodactyla</taxon>
        <taxon>Ruminantia</taxon>
        <taxon>Pecora</taxon>
        <taxon>Cervidae</taxon>
        <taxon>Odocoileinae</taxon>
        <taxon>Rangifer</taxon>
    </lineage>
</organism>
<evidence type="ECO:0000313" key="1">
    <source>
        <dbReference type="EMBL" id="CAN0531130.1"/>
    </source>
</evidence>
<proteinExistence type="predicted"/>
<reference evidence="1" key="1">
    <citation type="submission" date="2023-05" db="EMBL/GenBank/DDBJ databases">
        <authorList>
            <consortium name="ELIXIR-Norway"/>
        </authorList>
    </citation>
    <scope>NUCLEOTIDE SEQUENCE</scope>
</reference>
<protein>
    <submittedName>
        <fullName evidence="1">Uncharacterized protein</fullName>
    </submittedName>
</protein>
<dbReference type="EMBL" id="OX596089">
    <property type="protein sequence ID" value="CAN0531130.1"/>
    <property type="molecule type" value="Genomic_DNA"/>
</dbReference>
<sequence length="3067" mass="336549">GSRGFPGDMGQKGDAGDPGIPGGPGPKGFRGLTLTVGLKGEKGSPGRQGPPGRRGPKGMAGQPVYSQCDLIQFMRDHSPCWKEKCPVYPTELVFALDQSNGITEQRFNEMRDIITSIVSDLHVRESNCLVGARVVVVSYNSGTDYLIRGSDYRNKKQLLQLLSQIKYQNSGEVRDIGNAMRFVARNIFKRTSAGANVQRVAVFFSNGQAASRSSIITATMEFSALGISPAVFAFNEKVYLDEAFGFDNTGTFQVLSVPPDGEYDPLERLRRCTLCYDKCFPDTCKKEIVLPESSYMDVAFLLDNSRNIASDEFKNVKALVSSMLDNFDIASDPIISDSGDRIALLSYAPWDRRQKNVVKTEFEFTTYNSQALMKRYIEADLQQLNGEATIGHALLWTVEHLFPATPKLRRHRVIFVVSAGENRERREFLKKMALRTKCQGYVIFVISLGLTTKEDMEELASHPLDHHLIQLGRIHKPNLDYVVKFLKPFVYSVRRGFNQYPPPVLENICKLIDSEDEEDQNIGLPFTPAPYEISSGENIIGQRLSTRRDAPFVLEDNGSDHLVYIPSQMLMPQKLMTKYEEDWGSEAITSLTSGHENLGRKEEPGLTYESRDASLQEYYMDVTFLVDASKRIGSDEFKDVKTFISSVLDYFHLAPDPLTSTLGDRVAVVTYSPPGYMPNTEECPVYLEFDLVTYNSIHQMKHHLQDSLQQLNGDVFMGHALQWTLDNVFAGTPKLRKNKVIFVISAGETNPLDREVLRNVSLRAKCQGYSIFVFSFGPRHNDKELEELASHPLDHHLVQLGRTHKPDLNYIIKFVKPFVHSIRRPEYADVVFLVDSSDRLGIKSFPFVKAFINKMISSLPIEADKYHVGLAQYSNGLHVEFQLSAFKSRGPMLNHIKKNFEFLGGSLRIGNALQEVHRAYFSSGRDKKQFPPILVVLASAESEDAVEEAAETLRKNGVRIVSVGMQGASEKTLKAMATGQFHYSLRTVRDLSTFSQNMTQILKDAAQYKDGALNDVLVEVCQGPSVADVVFLLDMSTNSSWEDFDYLKEFLEESISALDIKENCMRVGLVAYANETKVISTLSRGVNKSEVLQDIQSLAPQAGKAYTGAALRKIRKEVFSVQHGSRKNQGVPQIAVLVTHSPSQDNVTKAAVNLRRQGVTVFTIGVEGASDTQLEKIASHPAEQYVSQLKSFSDLAAHNQTFLKKLRNQITHTVSVISERTETLKAGCVDTEEADIYLLIDGSGSTQATDFQEMKTFLSEVAGMFNIAPQKVRVGAVQYAGRWDLEFEISKYTNKHDVGKAIENIRQMGGNRNTGAALNFTLGLLQKAKRQRGGRVPCHLIVLTNGASRDSVLGPASRLRDELVHVYAIGVREANQTQLREIAGEEKHVYYVHDFDALKDIRNQVVQEICAEEACKEMKADIMFLVDSSGSIGLENFIKMKTFMKNLVSKSQIRADGVQIGVVQFSNINKEEFQLNRYTSQGEISDAIDRMAHIGETTLTGSALTFVSQYFSPAKGARPNVRKFLILITDGEAQDIVKDPAMALREEGIIIYSVGVFGSNVTQLEEISGRPEMVFYVENFDILQHIEDDLVFGICSPREECKRIEVLDVVFVIDSSGSIDHDEYNIMKDFMIDLVKKADVGKNHVRFGALKYADDPEVLFYLDSLDTKWEVISVIQNDQPMGGNTYTAEALGFSDHMFTEARGSRLHKGVPQVLIVITDGESHDADKLNATAKALRDKGILVLAVGIAGANPVELLAMAGSSDKYFFVETFGGLKGIFSDVSASVCNSSKVDCEIEKVDLVFLMDGSNSIHPDDFRKMKEFLASVIQDFDVSNNRVRIGAAQFSHTYRPEFPLGRFLSKREISFQIENIQQIFGYTHIGAALRQVGHYFRPDMGSRIHAGTPQVLLVLTDGQSQDEVAQAAEELRHRGVDIYSVGVGDVDDQQLVQITGTAEKKLTVHNFDELKKVKKRIVRNICTSGGDSNCFVDVVVGFDISTQQNGQTLLEGQSWMETYLQDVLRAISSLNGVSCEVGTETQVSVAFQVTNAAGKYSPKFEIYSENILNSLQDITVKGPSLLNANHLGSLWDAFQNKSAARGKVALLFSDGLDDDVEKLEQKSDELRKEGLNALITVALDGPTSSSDLADLLYIEFGKGFEYKTQLTLGMRDLGSQLSKHLVNVAERTCCCLFCKCIGGDGARGDPGPAGKTGLPGFKGSEGYLGEEGTAGERGASGPVGEQGTKGCFGAKGPKGSRGLNGQEGEVGESGIDGLNGEQGEKGLPGTKGEKGNEGAQGIPGERGISGDRGAKGLRGDPGVPGFDNSVEGPKGLKGELGRQGRRGWPGPPGIPGSRRKTAAHGQRGPTGPQGKPGIPGPDGLAGSLGLKGPQGPRGEAGMKGEKGNLGSKGPQGLPGAAGEAGNQGHLGSQGNKGEPGDLGTKGATGLRGPRGLPGGDGNPGYGSVGSKGAKGQEGFPGEIGPKGEVGDPGGPGETGPKGARGKTVSAGLPGEPGSPGELGPPGRKGVKGAKGLASFSTCELIQYVRDHSRAPQCPVYPTELVFALDQSRSVTEPEFARMKAMMSSLLSGLRVREDHCSAGARVAVLAYDSHARLLIRFSDTYRKDRLLREIEALPYERSTASRDIGKAMRFVSRHVFKRMLPGSHARRIATFFSGGPSVDPQTITTAGLEFSALDIIPVVIAFNQVPAVRRSFVIDDTGRFQVIIIPSGADSVPALEGLQRCTFCYDVCKLDASCHQARPALVQSYVDAAFLLDGSRHVGSAEFEDIRGFLGALLDHFEITPEPETSVTGDRVALLSLSPPHFLPNTQRSPVKSEFNLTTYKSKRLMKRHVEDSVQPLDGDAFIGHALQWTLDNVFSRAPNLRRNKVIFVISAGETSHLDRETLKKESLRAKCQGYVLFVFSLGPSWNDQELEDLASYPLDHHLVQLGRIHKPDHRYGVKFVKAFISSVRRAINKYPPINIKAKCNRLSSTDPQQPPLQFVRSFVPGPHRATLKEDALKKAKFFQHKKYFSRIAGGSRDDTIQNFTRNIFHVFENGKRVIKAAPKQHDKGSAQRV</sequence>
<reference evidence="1" key="2">
    <citation type="submission" date="2025-03" db="EMBL/GenBank/DDBJ databases">
        <authorList>
            <consortium name="ELIXIR-Norway"/>
            <consortium name="Elixir Norway"/>
        </authorList>
    </citation>
    <scope>NUCLEOTIDE SEQUENCE</scope>
</reference>
<feature type="non-terminal residue" evidence="1">
    <location>
        <position position="1"/>
    </location>
</feature>
<gene>
    <name evidence="1" type="ORF">MRATA1EN22A_LOCUS24647</name>
</gene>
<evidence type="ECO:0000313" key="2">
    <source>
        <dbReference type="Proteomes" id="UP001162501"/>
    </source>
</evidence>
<dbReference type="Proteomes" id="UP001162501">
    <property type="component" value="Chromosome 5"/>
</dbReference>
<feature type="non-terminal residue" evidence="1">
    <location>
        <position position="3067"/>
    </location>
</feature>